<dbReference type="AlphaFoldDB" id="A0A9P8TND3"/>
<sequence length="98" mass="11502">MVEHNVKLPVWVLTPNEEKEARKRWKEDAYKSCDAVVGVFAECSKAAGMMNIFRCTQQRDEMNACILKKQKPEELDRHRRELIAEKKAKLLEEQEAKK</sequence>
<organism evidence="4 5">
    <name type="scientific">Wickerhamomyces pijperi</name>
    <name type="common">Yeast</name>
    <name type="synonym">Pichia pijperi</name>
    <dbReference type="NCBI Taxonomy" id="599730"/>
    <lineage>
        <taxon>Eukaryota</taxon>
        <taxon>Fungi</taxon>
        <taxon>Dikarya</taxon>
        <taxon>Ascomycota</taxon>
        <taxon>Saccharomycotina</taxon>
        <taxon>Saccharomycetes</taxon>
        <taxon>Phaffomycetales</taxon>
        <taxon>Wickerhamomycetaceae</taxon>
        <taxon>Wickerhamomyces</taxon>
    </lineage>
</organism>
<evidence type="ECO:0000256" key="3">
    <source>
        <dbReference type="RuleBase" id="RU364104"/>
    </source>
</evidence>
<accession>A0A9P8TND3</accession>
<name>A0A9P8TND3_WICPI</name>
<evidence type="ECO:0000313" key="5">
    <source>
        <dbReference type="Proteomes" id="UP000774326"/>
    </source>
</evidence>
<dbReference type="Proteomes" id="UP000774326">
    <property type="component" value="Unassembled WGS sequence"/>
</dbReference>
<evidence type="ECO:0000256" key="1">
    <source>
        <dbReference type="ARBA" id="ARBA00007347"/>
    </source>
</evidence>
<evidence type="ECO:0000313" key="4">
    <source>
        <dbReference type="EMBL" id="KAH3684681.1"/>
    </source>
</evidence>
<reference evidence="4" key="1">
    <citation type="journal article" date="2021" name="Open Biol.">
        <title>Shared evolutionary footprints suggest mitochondrial oxidative damage underlies multiple complex I losses in fungi.</title>
        <authorList>
            <person name="Schikora-Tamarit M.A."/>
            <person name="Marcet-Houben M."/>
            <person name="Nosek J."/>
            <person name="Gabaldon T."/>
        </authorList>
    </citation>
    <scope>NUCLEOTIDE SEQUENCE</scope>
    <source>
        <strain evidence="4">CBS2887</strain>
    </source>
</reference>
<dbReference type="InterPro" id="IPR013892">
    <property type="entry name" value="Cyt_c_biogenesis_Cmc1-like"/>
</dbReference>
<dbReference type="OrthoDB" id="6224010at2759"/>
<comment type="function">
    <text evidence="3">Required for mitochondrial cytochrome c oxidase (COX) assembly and respiration.</text>
</comment>
<comment type="similarity">
    <text evidence="1 3">Belongs to the CMC family.</text>
</comment>
<keyword evidence="5" id="KW-1185">Reference proteome</keyword>
<keyword evidence="3" id="KW-0143">Chaperone</keyword>
<dbReference type="EMBL" id="JAEUBG010002360">
    <property type="protein sequence ID" value="KAH3684681.1"/>
    <property type="molecule type" value="Genomic_DNA"/>
</dbReference>
<comment type="caution">
    <text evidence="4">The sequence shown here is derived from an EMBL/GenBank/DDBJ whole genome shotgun (WGS) entry which is preliminary data.</text>
</comment>
<keyword evidence="3" id="KW-0472">Membrane</keyword>
<dbReference type="GO" id="GO:0005743">
    <property type="term" value="C:mitochondrial inner membrane"/>
    <property type="evidence" value="ECO:0007669"/>
    <property type="project" value="UniProtKB-SubCell"/>
</dbReference>
<comment type="subcellular location">
    <subcellularLocation>
        <location evidence="3">Mitochondrion inner membrane</location>
    </subcellularLocation>
</comment>
<evidence type="ECO:0000256" key="2">
    <source>
        <dbReference type="ARBA" id="ARBA00023157"/>
    </source>
</evidence>
<keyword evidence="3" id="KW-0999">Mitochondrion inner membrane</keyword>
<keyword evidence="3" id="KW-0496">Mitochondrion</keyword>
<reference evidence="4" key="2">
    <citation type="submission" date="2021-01" db="EMBL/GenBank/DDBJ databases">
        <authorList>
            <person name="Schikora-Tamarit M.A."/>
        </authorList>
    </citation>
    <scope>NUCLEOTIDE SEQUENCE</scope>
    <source>
        <strain evidence="4">CBS2887</strain>
    </source>
</reference>
<protein>
    <recommendedName>
        <fullName evidence="3">COX assembly mitochondrial protein</fullName>
    </recommendedName>
</protein>
<dbReference type="Pfam" id="PF08583">
    <property type="entry name" value="Cmc1"/>
    <property type="match status" value="1"/>
</dbReference>
<proteinExistence type="inferred from homology"/>
<gene>
    <name evidence="4" type="ORF">WICPIJ_004346</name>
</gene>
<keyword evidence="2" id="KW-1015">Disulfide bond</keyword>